<keyword evidence="2" id="KW-1185">Reference proteome</keyword>
<dbReference type="EMBL" id="JBJQND010000001">
    <property type="protein sequence ID" value="KAL3891944.1"/>
    <property type="molecule type" value="Genomic_DNA"/>
</dbReference>
<protein>
    <submittedName>
        <fullName evidence="1">Uncharacterized protein</fullName>
    </submittedName>
</protein>
<dbReference type="Gene3D" id="3.40.390.10">
    <property type="entry name" value="Collagenase (Catalytic Domain)"/>
    <property type="match status" value="1"/>
</dbReference>
<evidence type="ECO:0000313" key="2">
    <source>
        <dbReference type="Proteomes" id="UP001634394"/>
    </source>
</evidence>
<name>A0ABD3Y0E7_SINWO</name>
<comment type="caution">
    <text evidence="1">The sequence shown here is derived from an EMBL/GenBank/DDBJ whole genome shotgun (WGS) entry which is preliminary data.</text>
</comment>
<gene>
    <name evidence="1" type="ORF">ACJMK2_004186</name>
</gene>
<reference evidence="1 2" key="1">
    <citation type="submission" date="2024-11" db="EMBL/GenBank/DDBJ databases">
        <title>Chromosome-level genome assembly of the freshwater bivalve Anodonta woodiana.</title>
        <authorList>
            <person name="Chen X."/>
        </authorList>
    </citation>
    <scope>NUCLEOTIDE SEQUENCE [LARGE SCALE GENOMIC DNA]</scope>
    <source>
        <strain evidence="1">MN2024</strain>
        <tissue evidence="1">Gills</tissue>
    </source>
</reference>
<dbReference type="AlphaFoldDB" id="A0ABD3Y0E7"/>
<organism evidence="1 2">
    <name type="scientific">Sinanodonta woodiana</name>
    <name type="common">Chinese pond mussel</name>
    <name type="synonym">Anodonta woodiana</name>
    <dbReference type="NCBI Taxonomy" id="1069815"/>
    <lineage>
        <taxon>Eukaryota</taxon>
        <taxon>Metazoa</taxon>
        <taxon>Spiralia</taxon>
        <taxon>Lophotrochozoa</taxon>
        <taxon>Mollusca</taxon>
        <taxon>Bivalvia</taxon>
        <taxon>Autobranchia</taxon>
        <taxon>Heteroconchia</taxon>
        <taxon>Palaeoheterodonta</taxon>
        <taxon>Unionida</taxon>
        <taxon>Unionoidea</taxon>
        <taxon>Unionidae</taxon>
        <taxon>Unioninae</taxon>
        <taxon>Sinanodonta</taxon>
    </lineage>
</organism>
<sequence length="356" mass="41976">MHSQTYICVWPDPTSLETVWLNDVTTRFQTDKRTLGDTDLPHQLTFHLRRESDDLTLNLRRNYDIDPNADIYFVEQLKDGRSILKKENILEKEDVAYYQDKENGAYMTVRCVRRSTHDCDRVIKGNIQLGSRSYDLQPDETIEASGDIVDVPHLRRKRYILRDQTHIQHLDQTKDEDNSNQIDVAMELKDHLQTNTRQNKHGYLHDRWATARNDHNERSNDGKTRQLKKNYHVKVAVLIDSGVWDTYSSRVNIPDPISKRDTIQRLIREEYSHIMNGVNLRYKSVEDESISINVILQRFIYFQLEALFPHQHSRVLKVQGKKYIDVHNYLYDLSQWVNTTGANYVPAFDHAMLFTT</sequence>
<dbReference type="InterPro" id="IPR024079">
    <property type="entry name" value="MetalloPept_cat_dom_sf"/>
</dbReference>
<accession>A0ABD3Y0E7</accession>
<dbReference type="Proteomes" id="UP001634394">
    <property type="component" value="Unassembled WGS sequence"/>
</dbReference>
<evidence type="ECO:0000313" key="1">
    <source>
        <dbReference type="EMBL" id="KAL3891944.1"/>
    </source>
</evidence>
<proteinExistence type="predicted"/>